<dbReference type="Gene3D" id="2.60.40.10">
    <property type="entry name" value="Immunoglobulins"/>
    <property type="match status" value="1"/>
</dbReference>
<dbReference type="PANTHER" id="PTHR24276">
    <property type="entry name" value="POLYSERASE-RELATED"/>
    <property type="match status" value="1"/>
</dbReference>
<keyword evidence="2" id="KW-1015">Disulfide bond</keyword>
<protein>
    <submittedName>
        <fullName evidence="5">Unannotated protein</fullName>
    </submittedName>
</protein>
<gene>
    <name evidence="5" type="ORF">UFOPK3495_01608</name>
    <name evidence="6" type="ORF">UFOPK4237_01282</name>
</gene>
<dbReference type="InterPro" id="IPR001314">
    <property type="entry name" value="Peptidase_S1A"/>
</dbReference>
<accession>A0A6J7GUM9</accession>
<dbReference type="PROSITE" id="PS00134">
    <property type="entry name" value="TRYPSIN_HIS"/>
    <property type="match status" value="1"/>
</dbReference>
<reference evidence="5" key="1">
    <citation type="submission" date="2020-05" db="EMBL/GenBank/DDBJ databases">
        <authorList>
            <person name="Chiriac C."/>
            <person name="Salcher M."/>
            <person name="Ghai R."/>
            <person name="Kavagutti S V."/>
        </authorList>
    </citation>
    <scope>NUCLEOTIDE SEQUENCE</scope>
</reference>
<dbReference type="CDD" id="cd00190">
    <property type="entry name" value="Tryp_SPc"/>
    <property type="match status" value="1"/>
</dbReference>
<dbReference type="InterPro" id="IPR009003">
    <property type="entry name" value="Peptidase_S1_PA"/>
</dbReference>
<dbReference type="InterPro" id="IPR033116">
    <property type="entry name" value="TRYPSIN_SER"/>
</dbReference>
<dbReference type="Gene3D" id="2.40.10.10">
    <property type="entry name" value="Trypsin-like serine proteases"/>
    <property type="match status" value="1"/>
</dbReference>
<dbReference type="PROSITE" id="PS50853">
    <property type="entry name" value="FN3"/>
    <property type="match status" value="1"/>
</dbReference>
<evidence type="ECO:0000256" key="1">
    <source>
        <dbReference type="ARBA" id="ARBA00007664"/>
    </source>
</evidence>
<sequence length="486" mass="49530">MNPRGTSVRPMPMPTYRREVRRFLTLVMALAIALGIAAPAGAVVNGSSSTPGTFGFLVALLDTQRLSTMSVFQSQFCGGSLTTPTTVVTAAHCVVNQKDGTRDLPTSLVVALGRSLKDPAIRTVAVTAITVHPSYSTSTGENDVAVLTLAAPQTDIQTIAPLKNSDTSGLDASGTKVMVAGWGSINAFGNTFPDTFRTGELILLPVGTCGQGQNYSLNGVTFLAYQPGEANSASMLCAIGINANGQIVDSCKGDSGGPLVAGEGLDTRLVGLVSWGLNCATRHPGVYTKLSAMTDFLNSSGALGAPAPPTISVTALNQRVRVTFTSSTQGASFTTFTAAVTATPTQQCVAAPIAASASASCDITGLVNGQQYAISATGTSGAGPSATSTALNVTPIAVPDAGRIKTAVVDGRKLQVRVTNSVSETPLLATRIACLPTTGGPGRSAKIVQGAATIKRLAPGDYSCSVTARNEFGTSSGPQQIIRITA</sequence>
<dbReference type="SMART" id="SM00020">
    <property type="entry name" value="Tryp_SPc"/>
    <property type="match status" value="1"/>
</dbReference>
<evidence type="ECO:0000256" key="2">
    <source>
        <dbReference type="ARBA" id="ARBA00023157"/>
    </source>
</evidence>
<dbReference type="Pfam" id="PF00089">
    <property type="entry name" value="Trypsin"/>
    <property type="match status" value="1"/>
</dbReference>
<dbReference type="PROSITE" id="PS00135">
    <property type="entry name" value="TRYPSIN_SER"/>
    <property type="match status" value="1"/>
</dbReference>
<dbReference type="AlphaFoldDB" id="A0A6J7GUM9"/>
<evidence type="ECO:0000259" key="3">
    <source>
        <dbReference type="PROSITE" id="PS50240"/>
    </source>
</evidence>
<dbReference type="PRINTS" id="PR00722">
    <property type="entry name" value="CHYMOTRYPSIN"/>
</dbReference>
<evidence type="ECO:0000313" key="5">
    <source>
        <dbReference type="EMBL" id="CAB4911402.1"/>
    </source>
</evidence>
<dbReference type="GO" id="GO:0004252">
    <property type="term" value="F:serine-type endopeptidase activity"/>
    <property type="evidence" value="ECO:0007669"/>
    <property type="project" value="InterPro"/>
</dbReference>
<comment type="similarity">
    <text evidence="1">Belongs to the peptidase S1 family.</text>
</comment>
<feature type="domain" description="Peptidase S1" evidence="3">
    <location>
        <begin position="43"/>
        <end position="302"/>
    </location>
</feature>
<evidence type="ECO:0000259" key="4">
    <source>
        <dbReference type="PROSITE" id="PS50853"/>
    </source>
</evidence>
<proteinExistence type="inferred from homology"/>
<dbReference type="InterPro" id="IPR013783">
    <property type="entry name" value="Ig-like_fold"/>
</dbReference>
<dbReference type="PROSITE" id="PS50240">
    <property type="entry name" value="TRYPSIN_DOM"/>
    <property type="match status" value="1"/>
</dbReference>
<feature type="domain" description="Fibronectin type-III" evidence="4">
    <location>
        <begin position="305"/>
        <end position="400"/>
    </location>
</feature>
<dbReference type="SUPFAM" id="SSF50494">
    <property type="entry name" value="Trypsin-like serine proteases"/>
    <property type="match status" value="1"/>
</dbReference>
<dbReference type="EMBL" id="CAFBMC010000128">
    <property type="protein sequence ID" value="CAB4911402.1"/>
    <property type="molecule type" value="Genomic_DNA"/>
</dbReference>
<dbReference type="InterPro" id="IPR018114">
    <property type="entry name" value="TRYPSIN_HIS"/>
</dbReference>
<name>A0A6J7GUM9_9ZZZZ</name>
<dbReference type="PANTHER" id="PTHR24276:SF98">
    <property type="entry name" value="FI18310P1-RELATED"/>
    <property type="match status" value="1"/>
</dbReference>
<dbReference type="InterPro" id="IPR003961">
    <property type="entry name" value="FN3_dom"/>
</dbReference>
<dbReference type="InterPro" id="IPR001254">
    <property type="entry name" value="Trypsin_dom"/>
</dbReference>
<organism evidence="5">
    <name type="scientific">freshwater metagenome</name>
    <dbReference type="NCBI Taxonomy" id="449393"/>
    <lineage>
        <taxon>unclassified sequences</taxon>
        <taxon>metagenomes</taxon>
        <taxon>ecological metagenomes</taxon>
    </lineage>
</organism>
<evidence type="ECO:0000313" key="6">
    <source>
        <dbReference type="EMBL" id="CAB5041252.1"/>
    </source>
</evidence>
<dbReference type="EMBL" id="CAFBPZ010000100">
    <property type="protein sequence ID" value="CAB5041252.1"/>
    <property type="molecule type" value="Genomic_DNA"/>
</dbReference>
<dbReference type="GO" id="GO:0006508">
    <property type="term" value="P:proteolysis"/>
    <property type="evidence" value="ECO:0007669"/>
    <property type="project" value="InterPro"/>
</dbReference>
<dbReference type="InterPro" id="IPR043504">
    <property type="entry name" value="Peptidase_S1_PA_chymotrypsin"/>
</dbReference>
<dbReference type="InterPro" id="IPR050430">
    <property type="entry name" value="Peptidase_S1"/>
</dbReference>